<accession>A0A2V2A6H3</accession>
<comment type="caution">
    <text evidence="1">The sequence shown here is derived from an EMBL/GenBank/DDBJ whole genome shotgun (WGS) entry which is preliminary data.</text>
</comment>
<dbReference type="Proteomes" id="UP000245655">
    <property type="component" value="Unassembled WGS sequence"/>
</dbReference>
<gene>
    <name evidence="1" type="ORF">C8D84_101282</name>
</gene>
<name>A0A2V2A6H3_PSYIM</name>
<dbReference type="EMBL" id="QGGM01000001">
    <property type="protein sequence ID" value="PWK15331.1"/>
    <property type="molecule type" value="Genomic_DNA"/>
</dbReference>
<sequence length="127" mass="14775">MLLKNKTATIYTTGYNKDSDCPANYKKAIIDCLSSNFLTSHFLTSSVLISSCFTNDYLNTGYYIEAYNEHEPLKIKHDELIITNHLRFRISMAWLYVLIDQTLNSNKKQHNKEIQKVVSIKKCYDKP</sequence>
<keyword evidence="2" id="KW-1185">Reference proteome</keyword>
<evidence type="ECO:0000313" key="2">
    <source>
        <dbReference type="Proteomes" id="UP000245655"/>
    </source>
</evidence>
<organism evidence="1 2">
    <name type="scientific">Psychrobacter immobilis</name>
    <dbReference type="NCBI Taxonomy" id="498"/>
    <lineage>
        <taxon>Bacteria</taxon>
        <taxon>Pseudomonadati</taxon>
        <taxon>Pseudomonadota</taxon>
        <taxon>Gammaproteobacteria</taxon>
        <taxon>Moraxellales</taxon>
        <taxon>Moraxellaceae</taxon>
        <taxon>Psychrobacter</taxon>
    </lineage>
</organism>
<proteinExistence type="predicted"/>
<reference evidence="1 2" key="1">
    <citation type="submission" date="2018-05" db="EMBL/GenBank/DDBJ databases">
        <title>Genomic Encyclopedia of Type Strains, Phase IV (KMG-IV): sequencing the most valuable type-strain genomes for metagenomic binning, comparative biology and taxonomic classification.</title>
        <authorList>
            <person name="Goeker M."/>
        </authorList>
    </citation>
    <scope>NUCLEOTIDE SEQUENCE [LARGE SCALE GENOMIC DNA]</scope>
    <source>
        <strain evidence="1 2">DSM 7229</strain>
    </source>
</reference>
<evidence type="ECO:0000313" key="1">
    <source>
        <dbReference type="EMBL" id="PWK15331.1"/>
    </source>
</evidence>
<dbReference type="AlphaFoldDB" id="A0A2V2A6H3"/>
<protein>
    <submittedName>
        <fullName evidence="1">Uncharacterized protein</fullName>
    </submittedName>
</protein>